<dbReference type="PANTHER" id="PTHR11475">
    <property type="entry name" value="OXIDASE/PEROXIDASE"/>
    <property type="match status" value="1"/>
</dbReference>
<evidence type="ECO:0000313" key="2">
    <source>
        <dbReference type="EMBL" id="KAB7502778.1"/>
    </source>
</evidence>
<dbReference type="InterPro" id="IPR019791">
    <property type="entry name" value="Haem_peroxidase_animal"/>
</dbReference>
<keyword evidence="1 2" id="KW-0575">Peroxidase</keyword>
<dbReference type="AlphaFoldDB" id="A0A5N5T9N8"/>
<dbReference type="GO" id="GO:0006979">
    <property type="term" value="P:response to oxidative stress"/>
    <property type="evidence" value="ECO:0007669"/>
    <property type="project" value="InterPro"/>
</dbReference>
<dbReference type="Proteomes" id="UP000326759">
    <property type="component" value="Unassembled WGS sequence"/>
</dbReference>
<dbReference type="Pfam" id="PF03098">
    <property type="entry name" value="An_peroxidase"/>
    <property type="match status" value="1"/>
</dbReference>
<name>A0A5N5T9N8_9CRUS</name>
<dbReference type="GO" id="GO:0020037">
    <property type="term" value="F:heme binding"/>
    <property type="evidence" value="ECO:0007669"/>
    <property type="project" value="InterPro"/>
</dbReference>
<gene>
    <name evidence="2" type="primary">Pxt_2</name>
    <name evidence="2" type="ORF">Anas_08564</name>
</gene>
<dbReference type="GO" id="GO:0004601">
    <property type="term" value="F:peroxidase activity"/>
    <property type="evidence" value="ECO:0007669"/>
    <property type="project" value="UniProtKB-KW"/>
</dbReference>
<dbReference type="SUPFAM" id="SSF48113">
    <property type="entry name" value="Heme-dependent peroxidases"/>
    <property type="match status" value="1"/>
</dbReference>
<dbReference type="PANTHER" id="PTHR11475:SF134">
    <property type="entry name" value="LD42267P"/>
    <property type="match status" value="1"/>
</dbReference>
<dbReference type="InterPro" id="IPR037120">
    <property type="entry name" value="Haem_peroxidase_sf_animal"/>
</dbReference>
<evidence type="ECO:0000256" key="1">
    <source>
        <dbReference type="ARBA" id="ARBA00022559"/>
    </source>
</evidence>
<dbReference type="PROSITE" id="PS50292">
    <property type="entry name" value="PEROXIDASE_3"/>
    <property type="match status" value="1"/>
</dbReference>
<keyword evidence="1 2" id="KW-0560">Oxidoreductase</keyword>
<dbReference type="EMBL" id="SEYY01006758">
    <property type="protein sequence ID" value="KAB7502778.1"/>
    <property type="molecule type" value="Genomic_DNA"/>
</dbReference>
<proteinExistence type="predicted"/>
<feature type="non-terminal residue" evidence="2">
    <location>
        <position position="1"/>
    </location>
</feature>
<comment type="caution">
    <text evidence="2">The sequence shown here is derived from an EMBL/GenBank/DDBJ whole genome shotgun (WGS) entry which is preliminary data.</text>
</comment>
<keyword evidence="3" id="KW-1185">Reference proteome</keyword>
<sequence>DVDDIDLYTGGMAEKPIKDGLVGPTFACIISDQFIRLKRGDRFWYENDSGPYPFTKDQLREIHHTTLSRILCDTIPDLGSIQKWPLRKFDTNNPRLPCSSNTIPRFSLAEWEEGDI</sequence>
<evidence type="ECO:0000313" key="3">
    <source>
        <dbReference type="Proteomes" id="UP000326759"/>
    </source>
</evidence>
<protein>
    <submittedName>
        <fullName evidence="2">Chorion peroxidase</fullName>
    </submittedName>
</protein>
<organism evidence="2 3">
    <name type="scientific">Armadillidium nasatum</name>
    <dbReference type="NCBI Taxonomy" id="96803"/>
    <lineage>
        <taxon>Eukaryota</taxon>
        <taxon>Metazoa</taxon>
        <taxon>Ecdysozoa</taxon>
        <taxon>Arthropoda</taxon>
        <taxon>Crustacea</taxon>
        <taxon>Multicrustacea</taxon>
        <taxon>Malacostraca</taxon>
        <taxon>Eumalacostraca</taxon>
        <taxon>Peracarida</taxon>
        <taxon>Isopoda</taxon>
        <taxon>Oniscidea</taxon>
        <taxon>Crinocheta</taxon>
        <taxon>Armadillidiidae</taxon>
        <taxon>Armadillidium</taxon>
    </lineage>
</organism>
<dbReference type="InterPro" id="IPR010255">
    <property type="entry name" value="Haem_peroxidase_sf"/>
</dbReference>
<reference evidence="2 3" key="1">
    <citation type="journal article" date="2019" name="PLoS Biol.">
        <title>Sex chromosomes control vertical transmission of feminizing Wolbachia symbionts in an isopod.</title>
        <authorList>
            <person name="Becking T."/>
            <person name="Chebbi M.A."/>
            <person name="Giraud I."/>
            <person name="Moumen B."/>
            <person name="Laverre T."/>
            <person name="Caubet Y."/>
            <person name="Peccoud J."/>
            <person name="Gilbert C."/>
            <person name="Cordaux R."/>
        </authorList>
    </citation>
    <scope>NUCLEOTIDE SEQUENCE [LARGE SCALE GENOMIC DNA]</scope>
    <source>
        <strain evidence="2">ANa2</strain>
        <tissue evidence="2">Whole body excluding digestive tract and cuticle</tissue>
    </source>
</reference>
<dbReference type="OrthoDB" id="6370939at2759"/>
<accession>A0A5N5T9N8</accession>
<dbReference type="Gene3D" id="1.10.640.10">
    <property type="entry name" value="Haem peroxidase domain superfamily, animal type"/>
    <property type="match status" value="1"/>
</dbReference>